<dbReference type="Proteomes" id="UP001140502">
    <property type="component" value="Unassembled WGS sequence"/>
</dbReference>
<evidence type="ECO:0000259" key="4">
    <source>
        <dbReference type="PROSITE" id="PS51767"/>
    </source>
</evidence>
<dbReference type="Gene3D" id="2.40.70.10">
    <property type="entry name" value="Acid Proteases"/>
    <property type="match status" value="2"/>
</dbReference>
<dbReference type="PANTHER" id="PTHR47966:SF47">
    <property type="entry name" value="ENDOPEPTIDASE, PUTATIVE (AFU_ORTHOLOGUE AFUA_3G01220)-RELATED"/>
    <property type="match status" value="1"/>
</dbReference>
<dbReference type="PROSITE" id="PS51767">
    <property type="entry name" value="PEPTIDASE_A1"/>
    <property type="match status" value="1"/>
</dbReference>
<feature type="signal peptide" evidence="3">
    <location>
        <begin position="1"/>
        <end position="24"/>
    </location>
</feature>
<dbReference type="AlphaFoldDB" id="A0A9W8W5X7"/>
<evidence type="ECO:0000256" key="1">
    <source>
        <dbReference type="ARBA" id="ARBA00007447"/>
    </source>
</evidence>
<dbReference type="OrthoDB" id="15189at2759"/>
<dbReference type="GO" id="GO:0000324">
    <property type="term" value="C:fungal-type vacuole"/>
    <property type="evidence" value="ECO:0007669"/>
    <property type="project" value="TreeGrafter"/>
</dbReference>
<evidence type="ECO:0000256" key="2">
    <source>
        <dbReference type="PIRSR" id="PIRSR601461-1"/>
    </source>
</evidence>
<dbReference type="Pfam" id="PF00026">
    <property type="entry name" value="Asp"/>
    <property type="match status" value="1"/>
</dbReference>
<reference evidence="5" key="1">
    <citation type="submission" date="2022-10" db="EMBL/GenBank/DDBJ databases">
        <title>Tapping the CABI collections for fungal endophytes: first genome assemblies for Collariella, Neodidymelliopsis, Ascochyta clinopodiicola, Didymella pomorum, Didymosphaeria variabile, Neocosmospora piperis and Neocucurbitaria cava.</title>
        <authorList>
            <person name="Hill R."/>
        </authorList>
    </citation>
    <scope>NUCLEOTIDE SEQUENCE</scope>
    <source>
        <strain evidence="5">IMI 366586</strain>
    </source>
</reference>
<dbReference type="CDD" id="cd05471">
    <property type="entry name" value="pepsin_like"/>
    <property type="match status" value="1"/>
</dbReference>
<gene>
    <name evidence="5" type="ORF">N0V84_009631</name>
</gene>
<dbReference type="InterPro" id="IPR021109">
    <property type="entry name" value="Peptidase_aspartic_dom_sf"/>
</dbReference>
<comment type="similarity">
    <text evidence="1">Belongs to the peptidase A1 family.</text>
</comment>
<proteinExistence type="inferred from homology"/>
<evidence type="ECO:0000313" key="5">
    <source>
        <dbReference type="EMBL" id="KAJ4313003.1"/>
    </source>
</evidence>
<keyword evidence="3" id="KW-0732">Signal</keyword>
<keyword evidence="6" id="KW-1185">Reference proteome</keyword>
<accession>A0A9W8W5X7</accession>
<feature type="active site" evidence="2">
    <location>
        <position position="128"/>
    </location>
</feature>
<feature type="active site" evidence="2">
    <location>
        <position position="343"/>
    </location>
</feature>
<comment type="caution">
    <text evidence="5">The sequence shown here is derived from an EMBL/GenBank/DDBJ whole genome shotgun (WGS) entry which is preliminary data.</text>
</comment>
<name>A0A9W8W5X7_9HYPO</name>
<dbReference type="InterPro" id="IPR001461">
    <property type="entry name" value="Aspartic_peptidase_A1"/>
</dbReference>
<feature type="chain" id="PRO_5040831440" description="Peptidase A1 domain-containing protein" evidence="3">
    <location>
        <begin position="25"/>
        <end position="455"/>
    </location>
</feature>
<dbReference type="GO" id="GO:0006508">
    <property type="term" value="P:proteolysis"/>
    <property type="evidence" value="ECO:0007669"/>
    <property type="project" value="InterPro"/>
</dbReference>
<protein>
    <recommendedName>
        <fullName evidence="4">Peptidase A1 domain-containing protein</fullName>
    </recommendedName>
</protein>
<dbReference type="InterPro" id="IPR033121">
    <property type="entry name" value="PEPTIDASE_A1"/>
</dbReference>
<dbReference type="GO" id="GO:0004190">
    <property type="term" value="F:aspartic-type endopeptidase activity"/>
    <property type="evidence" value="ECO:0007669"/>
    <property type="project" value="InterPro"/>
</dbReference>
<sequence length="455" mass="49948">MAWNYHLLLFISTLVCHVLALAAAVEVEPDKADLDLTTSWNGFHLKRAVPIVARSPDRLSTRVSKLKKLNRKHHVHPRSAASLLAKRNQGPGFSVKNGIQNISAVGDFSTSYAIQCVWDSTPVWLTFDTASSDTWVVKSGFRCENNLGDKQDQDWCGFGQPHIQDFGLGKLTEIHFHRSYASGEDVSGPMGASDISCGGMTVYNQQVGLANRTYWHGDNVTVGVLGLAYPSLTSGYLGGPKDETEWNNYPYTPWLTKAIAQGAMNPMFSVWLDRNSSDGILTWGGLPRPAALKLGRLASTDLIIAKLDDREKSAWKPSFYTIIPDGLTWGTRTDTGKYPYIVDTGTTMIHVPPPLAEAIAAAFEPQAVYLYQWGSYFVPCDSIAPTFAVIISGVRFWINPADMIFKDLVDPGTGYCATAITTGGSGPYILGDVFLQNVLAVFDVGNAEMRFYARR</sequence>
<organism evidence="5 6">
    <name type="scientific">Fusarium piperis</name>
    <dbReference type="NCBI Taxonomy" id="1435070"/>
    <lineage>
        <taxon>Eukaryota</taxon>
        <taxon>Fungi</taxon>
        <taxon>Dikarya</taxon>
        <taxon>Ascomycota</taxon>
        <taxon>Pezizomycotina</taxon>
        <taxon>Sordariomycetes</taxon>
        <taxon>Hypocreomycetidae</taxon>
        <taxon>Hypocreales</taxon>
        <taxon>Nectriaceae</taxon>
        <taxon>Fusarium</taxon>
        <taxon>Fusarium solani species complex</taxon>
    </lineage>
</organism>
<dbReference type="PANTHER" id="PTHR47966">
    <property type="entry name" value="BETA-SITE APP-CLEAVING ENZYME, ISOFORM A-RELATED"/>
    <property type="match status" value="1"/>
</dbReference>
<dbReference type="EMBL" id="JAPEUR010000271">
    <property type="protein sequence ID" value="KAJ4313003.1"/>
    <property type="molecule type" value="Genomic_DNA"/>
</dbReference>
<evidence type="ECO:0000313" key="6">
    <source>
        <dbReference type="Proteomes" id="UP001140502"/>
    </source>
</evidence>
<dbReference type="InterPro" id="IPR034164">
    <property type="entry name" value="Pepsin-like_dom"/>
</dbReference>
<dbReference type="PRINTS" id="PR00792">
    <property type="entry name" value="PEPSIN"/>
</dbReference>
<evidence type="ECO:0000256" key="3">
    <source>
        <dbReference type="SAM" id="SignalP"/>
    </source>
</evidence>
<dbReference type="SUPFAM" id="SSF50630">
    <property type="entry name" value="Acid proteases"/>
    <property type="match status" value="1"/>
</dbReference>
<feature type="domain" description="Peptidase A1" evidence="4">
    <location>
        <begin position="108"/>
        <end position="452"/>
    </location>
</feature>